<dbReference type="InterPro" id="IPR010819">
    <property type="entry name" value="AGE/CE"/>
</dbReference>
<evidence type="ECO:0000313" key="4">
    <source>
        <dbReference type="Proteomes" id="UP000708347"/>
    </source>
</evidence>
<dbReference type="Gene3D" id="1.50.10.10">
    <property type="match status" value="1"/>
</dbReference>
<name>A0ABX2K597_9MYCO</name>
<dbReference type="PANTHER" id="PTHR15108">
    <property type="entry name" value="N-ACYLGLUCOSAMINE-2-EPIMERASE"/>
    <property type="match status" value="1"/>
</dbReference>
<dbReference type="InterPro" id="IPR012341">
    <property type="entry name" value="6hp_glycosidase-like_sf"/>
</dbReference>
<evidence type="ECO:0000256" key="2">
    <source>
        <dbReference type="ARBA" id="ARBA00023235"/>
    </source>
</evidence>
<protein>
    <recommendedName>
        <fullName evidence="5">Mannose-6-phosphate isomerase</fullName>
    </recommendedName>
</protein>
<evidence type="ECO:0000313" key="3">
    <source>
        <dbReference type="EMBL" id="NTY62221.1"/>
    </source>
</evidence>
<keyword evidence="2" id="KW-0413">Isomerase</keyword>
<gene>
    <name evidence="3" type="ORF">FEG63_22015</name>
</gene>
<proteinExistence type="inferred from homology"/>
<comment type="caution">
    <text evidence="3">The sequence shown here is derived from an EMBL/GenBank/DDBJ whole genome shotgun (WGS) entry which is preliminary data.</text>
</comment>
<keyword evidence="4" id="KW-1185">Reference proteome</keyword>
<accession>A0ABX2K597</accession>
<sequence>MMPANASHRAECETVGRWLFDWAIPFWTERGIDCHGFAHEEFGFDAKPKELGYRRSLVQFRQVYVFARAAIMGFGMPDLPCALFHRAAAAAWHADGGFVHKLDPTGLPSDVVRESYDQAFGLLACAWAYAIDRESKTLEYAYRTLVFLDAHMASHHGGYLEEPSARLPRRQNPHMHLLEAFLALYEVTGDEIFRLRSAMIVDLLERRFVTSTGALREYFDDPWSPADGALGEIVEPGHQYEWVWLLHEYARLTSEPIHPLASQLFDFATSHGLDAHGRPVEQVNTRGVKLRASVKLWAITEQLKAHVVRAENSARDFDPAIAATVSDLHEHFFLREAPLWFEELAEDGTPSRRRMPASTLYHIMLAGTELLRWQSGAKSPLARALPT</sequence>
<comment type="similarity">
    <text evidence="1">Belongs to the N-acylglucosamine 2-epimerase family.</text>
</comment>
<evidence type="ECO:0008006" key="5">
    <source>
        <dbReference type="Google" id="ProtNLM"/>
    </source>
</evidence>
<evidence type="ECO:0000256" key="1">
    <source>
        <dbReference type="ARBA" id="ARBA00008558"/>
    </source>
</evidence>
<dbReference type="InterPro" id="IPR008928">
    <property type="entry name" value="6-hairpin_glycosidase_sf"/>
</dbReference>
<organism evidence="3 4">
    <name type="scientific">Mycolicibacterium sphagni</name>
    <dbReference type="NCBI Taxonomy" id="1786"/>
    <lineage>
        <taxon>Bacteria</taxon>
        <taxon>Bacillati</taxon>
        <taxon>Actinomycetota</taxon>
        <taxon>Actinomycetes</taxon>
        <taxon>Mycobacteriales</taxon>
        <taxon>Mycobacteriaceae</taxon>
        <taxon>Mycolicibacterium</taxon>
    </lineage>
</organism>
<dbReference type="Pfam" id="PF07221">
    <property type="entry name" value="GlcNAc_2-epim"/>
    <property type="match status" value="1"/>
</dbReference>
<dbReference type="SUPFAM" id="SSF48208">
    <property type="entry name" value="Six-hairpin glycosidases"/>
    <property type="match status" value="1"/>
</dbReference>
<dbReference type="EMBL" id="VBSB01000015">
    <property type="protein sequence ID" value="NTY62221.1"/>
    <property type="molecule type" value="Genomic_DNA"/>
</dbReference>
<dbReference type="RefSeq" id="WP_174399957.1">
    <property type="nucleotide sequence ID" value="NZ_VBSB01000015.1"/>
</dbReference>
<dbReference type="Proteomes" id="UP000708347">
    <property type="component" value="Unassembled WGS sequence"/>
</dbReference>
<reference evidence="3 4" key="1">
    <citation type="submission" date="2019-05" db="EMBL/GenBank/DDBJ databases">
        <title>Mycolicibacterium sphagni ENV482 genome assembly.</title>
        <authorList>
            <person name="Chen W."/>
            <person name="Faulkner N.W."/>
            <person name="Hyman M.R."/>
        </authorList>
    </citation>
    <scope>NUCLEOTIDE SEQUENCE [LARGE SCALE GENOMIC DNA]</scope>
    <source>
        <strain evidence="3 4">ENV482</strain>
    </source>
</reference>